<comment type="similarity">
    <text evidence="3 5">Belongs to the IPI1/TEX10 family.</text>
</comment>
<comment type="caution">
    <text evidence="8">The sequence shown here is derived from an EMBL/GenBank/DDBJ whole genome shotgun (WGS) entry which is preliminary data.</text>
</comment>
<evidence type="ECO:0000256" key="5">
    <source>
        <dbReference type="RuleBase" id="RU368021"/>
    </source>
</evidence>
<reference evidence="8" key="1">
    <citation type="submission" date="2021-07" db="EMBL/GenBank/DDBJ databases">
        <title>Elsinoe batatas strain:CRI-CJ2 Genome sequencing and assembly.</title>
        <authorList>
            <person name="Huang L."/>
        </authorList>
    </citation>
    <scope>NUCLEOTIDE SEQUENCE</scope>
    <source>
        <strain evidence="8">CRI-CJ2</strain>
    </source>
</reference>
<evidence type="ECO:0000256" key="4">
    <source>
        <dbReference type="ARBA" id="ARBA00023242"/>
    </source>
</evidence>
<evidence type="ECO:0000256" key="6">
    <source>
        <dbReference type="SAM" id="MobiDB-lite"/>
    </source>
</evidence>
<name>A0A8K0KWQ9_9PEZI</name>
<dbReference type="OrthoDB" id="361362at2759"/>
<keyword evidence="4 5" id="KW-0539">Nucleus</keyword>
<gene>
    <name evidence="8" type="ORF">KVT40_008311</name>
</gene>
<dbReference type="PANTHER" id="PTHR16056:SF2">
    <property type="entry name" value="TESTIS-EXPRESSED PROTEIN 10"/>
    <property type="match status" value="1"/>
</dbReference>
<proteinExistence type="inferred from homology"/>
<dbReference type="Pfam" id="PF12333">
    <property type="entry name" value="Ipi1_N"/>
    <property type="match status" value="1"/>
</dbReference>
<protein>
    <recommendedName>
        <fullName evidence="5">Pre-rRNA-processing protein</fullName>
    </recommendedName>
</protein>
<evidence type="ECO:0000313" key="9">
    <source>
        <dbReference type="Proteomes" id="UP000809789"/>
    </source>
</evidence>
<feature type="region of interest" description="Disordered" evidence="6">
    <location>
        <begin position="1"/>
        <end position="37"/>
    </location>
</feature>
<feature type="domain" description="Pre-rRNA-processing protein Ipi1 N-terminal" evidence="7">
    <location>
        <begin position="131"/>
        <end position="233"/>
    </location>
</feature>
<evidence type="ECO:0000256" key="3">
    <source>
        <dbReference type="ARBA" id="ARBA00006427"/>
    </source>
</evidence>
<dbReference type="SUPFAM" id="SSF48371">
    <property type="entry name" value="ARM repeat"/>
    <property type="match status" value="1"/>
</dbReference>
<organism evidence="8 9">
    <name type="scientific">Elsinoe batatas</name>
    <dbReference type="NCBI Taxonomy" id="2601811"/>
    <lineage>
        <taxon>Eukaryota</taxon>
        <taxon>Fungi</taxon>
        <taxon>Dikarya</taxon>
        <taxon>Ascomycota</taxon>
        <taxon>Pezizomycotina</taxon>
        <taxon>Dothideomycetes</taxon>
        <taxon>Dothideomycetidae</taxon>
        <taxon>Myriangiales</taxon>
        <taxon>Elsinoaceae</taxon>
        <taxon>Elsinoe</taxon>
    </lineage>
</organism>
<feature type="compositionally biased region" description="Basic residues" evidence="6">
    <location>
        <begin position="1"/>
        <end position="10"/>
    </location>
</feature>
<dbReference type="Proteomes" id="UP000809789">
    <property type="component" value="Unassembled WGS sequence"/>
</dbReference>
<evidence type="ECO:0000259" key="7">
    <source>
        <dbReference type="Pfam" id="PF12333"/>
    </source>
</evidence>
<keyword evidence="9" id="KW-1185">Reference proteome</keyword>
<dbReference type="InterPro" id="IPR016024">
    <property type="entry name" value="ARM-type_fold"/>
</dbReference>
<keyword evidence="5" id="KW-0698">rRNA processing</keyword>
<evidence type="ECO:0000313" key="8">
    <source>
        <dbReference type="EMBL" id="KAG8623335.1"/>
    </source>
</evidence>
<accession>A0A8K0KWQ9</accession>
<evidence type="ECO:0000256" key="1">
    <source>
        <dbReference type="ARBA" id="ARBA00002355"/>
    </source>
</evidence>
<sequence length="343" mass="37295">MGSSSRRKKEKAKDFQKPKLKVGKARPKATNATNTSFQAKSIVLKQQSLSSAQPSSSDQFNHHLSLLSSKADSQRRDALAALVNSMSANTEAATPLPAVTIITKVRPLLIDASKTIRSSALELLKLLPVEEVARNVEAVQIYTHIGLTHMVADIRISTLDVLEWMLQAFGPATVSCAGGWTGTLKRLLGTLGWQMETKQPASDGAKAWTNISNAKLQDTKSRARLISVLAQFLDTGLNPQDHDRKVSSRNRAAEVFPLLHFDAYAIGTTADPYRYLNLFSETETKDDDAIALADRLNRTEKLGKYLDGILEGVDKAKKEGGEVGRATRKVALALEGVGTKSSL</sequence>
<dbReference type="GO" id="GO:0006364">
    <property type="term" value="P:rRNA processing"/>
    <property type="evidence" value="ECO:0007669"/>
    <property type="project" value="UniProtKB-UniRule"/>
</dbReference>
<dbReference type="EMBL" id="JAESVG020000010">
    <property type="protein sequence ID" value="KAG8623335.1"/>
    <property type="molecule type" value="Genomic_DNA"/>
</dbReference>
<dbReference type="GO" id="GO:0005634">
    <property type="term" value="C:nucleus"/>
    <property type="evidence" value="ECO:0007669"/>
    <property type="project" value="UniProtKB-SubCell"/>
</dbReference>
<dbReference type="AlphaFoldDB" id="A0A8K0KWQ9"/>
<evidence type="ECO:0000256" key="2">
    <source>
        <dbReference type="ARBA" id="ARBA00004123"/>
    </source>
</evidence>
<dbReference type="PANTHER" id="PTHR16056">
    <property type="entry name" value="REGULATOR OF MICROTUBULE DYNAMICS PROTEIN"/>
    <property type="match status" value="1"/>
</dbReference>
<dbReference type="GO" id="GO:0120330">
    <property type="term" value="C:rixosome complex"/>
    <property type="evidence" value="ECO:0007669"/>
    <property type="project" value="UniProtKB-UniRule"/>
</dbReference>
<comment type="subcellular location">
    <subcellularLocation>
        <location evidence="2 5">Nucleus</location>
    </subcellularLocation>
</comment>
<feature type="compositionally biased region" description="Basic residues" evidence="6">
    <location>
        <begin position="18"/>
        <end position="27"/>
    </location>
</feature>
<keyword evidence="5" id="KW-0690">Ribosome biogenesis</keyword>
<comment type="function">
    <text evidence="1 5">Component of the RIX1 complex required for processing of ITS2 sequences from 35S pre-rRNA.</text>
</comment>
<dbReference type="InterPro" id="IPR024679">
    <property type="entry name" value="Ipi1_N"/>
</dbReference>
<comment type="subunit">
    <text evidence="5">Component of the RIX1 complex.</text>
</comment>